<dbReference type="PANTHER" id="PTHR30273">
    <property type="entry name" value="PERIPLASMIC SIGNAL SENSOR AND SIGMA FACTOR ACTIVATOR FECR-RELATED"/>
    <property type="match status" value="1"/>
</dbReference>
<evidence type="ECO:0000313" key="3">
    <source>
        <dbReference type="EMBL" id="MEL1263058.1"/>
    </source>
</evidence>
<comment type="caution">
    <text evidence="3">The sequence shown here is derived from an EMBL/GenBank/DDBJ whole genome shotgun (WGS) entry which is preliminary data.</text>
</comment>
<sequence>MNRKLDPKIREEAERWFTRRLDPVVRREESQDFQRWLGQSLEREIAYAEVRELWESLEQLKDVPSLKRLAAQEANVRASWLVRVLGALFPERAPMLVPALLGVVGVALFLNFWMGKEPPLQQFTTALGEQRTETLSDGSTLRLNTDSQVDFRINGSRREIFLRRGEAAFDVAKDPRRPFVVTSGGGEVTALGTHFLVRNEQGMVFVTLTEGRVQISRPEYHEIEWLDPGQQASFKEVSGGIVRRNVDVALVMGWMSGRLELRDVPLSEAVGEANRYSARKIRIGDPEIGSIAVSGSFRTGDVDSLANALSAAFPVRARFSDKEVVLLADQKRSRK</sequence>
<organism evidence="3 4">
    <name type="scientific">Pseudoxanthomonas putridarboris</name>
    <dbReference type="NCBI Taxonomy" id="752605"/>
    <lineage>
        <taxon>Bacteria</taxon>
        <taxon>Pseudomonadati</taxon>
        <taxon>Pseudomonadota</taxon>
        <taxon>Gammaproteobacteria</taxon>
        <taxon>Lysobacterales</taxon>
        <taxon>Lysobacteraceae</taxon>
        <taxon>Pseudoxanthomonas</taxon>
    </lineage>
</organism>
<dbReference type="EMBL" id="JBBWWT010000001">
    <property type="protein sequence ID" value="MEL1263058.1"/>
    <property type="molecule type" value="Genomic_DNA"/>
</dbReference>
<dbReference type="PIRSF" id="PIRSF018266">
    <property type="entry name" value="FecR"/>
    <property type="match status" value="1"/>
</dbReference>
<dbReference type="PANTHER" id="PTHR30273:SF2">
    <property type="entry name" value="PROTEIN FECR"/>
    <property type="match status" value="1"/>
</dbReference>
<dbReference type="Gene3D" id="3.55.50.30">
    <property type="match status" value="1"/>
</dbReference>
<evidence type="ECO:0000313" key="4">
    <source>
        <dbReference type="Proteomes" id="UP001459204"/>
    </source>
</evidence>
<keyword evidence="4" id="KW-1185">Reference proteome</keyword>
<gene>
    <name evidence="3" type="ORF">AAD027_01540</name>
</gene>
<evidence type="ECO:0000259" key="2">
    <source>
        <dbReference type="Pfam" id="PF04773"/>
    </source>
</evidence>
<keyword evidence="1" id="KW-0472">Membrane</keyword>
<protein>
    <submittedName>
        <fullName evidence="3">FecR family protein</fullName>
    </submittedName>
</protein>
<feature type="transmembrane region" description="Helical" evidence="1">
    <location>
        <begin position="93"/>
        <end position="114"/>
    </location>
</feature>
<keyword evidence="1" id="KW-1133">Transmembrane helix</keyword>
<dbReference type="InterPro" id="IPR006860">
    <property type="entry name" value="FecR"/>
</dbReference>
<dbReference type="InterPro" id="IPR012373">
    <property type="entry name" value="Ferrdict_sens_TM"/>
</dbReference>
<dbReference type="Proteomes" id="UP001459204">
    <property type="component" value="Unassembled WGS sequence"/>
</dbReference>
<accession>A0ABU9IX14</accession>
<dbReference type="Pfam" id="PF04773">
    <property type="entry name" value="FecR"/>
    <property type="match status" value="1"/>
</dbReference>
<proteinExistence type="predicted"/>
<keyword evidence="1" id="KW-0812">Transmembrane</keyword>
<name>A0ABU9IX14_9GAMM</name>
<dbReference type="RefSeq" id="WP_341724256.1">
    <property type="nucleotide sequence ID" value="NZ_JBBWWT010000001.1"/>
</dbReference>
<reference evidence="3 4" key="1">
    <citation type="submission" date="2024-04" db="EMBL/GenBank/DDBJ databases">
        <title>Draft genome sequence of Pseudoxanthomonas putridarboris WD12.</title>
        <authorList>
            <person name="Oh J."/>
        </authorList>
    </citation>
    <scope>NUCLEOTIDE SEQUENCE [LARGE SCALE GENOMIC DNA]</scope>
    <source>
        <strain evidence="3 4">WD12</strain>
    </source>
</reference>
<feature type="domain" description="FecR protein" evidence="2">
    <location>
        <begin position="123"/>
        <end position="214"/>
    </location>
</feature>
<evidence type="ECO:0000256" key="1">
    <source>
        <dbReference type="SAM" id="Phobius"/>
    </source>
</evidence>
<dbReference type="Gene3D" id="2.60.120.1440">
    <property type="match status" value="1"/>
</dbReference>